<proteinExistence type="predicted"/>
<protein>
    <submittedName>
        <fullName evidence="2">Uncharacterized protein</fullName>
    </submittedName>
</protein>
<dbReference type="Proteomes" id="UP000823619">
    <property type="component" value="Unassembled WGS sequence"/>
</dbReference>
<feature type="region of interest" description="Disordered" evidence="1">
    <location>
        <begin position="1"/>
        <end position="47"/>
    </location>
</feature>
<organism evidence="2 3">
    <name type="scientific">Candidatus Cryptobacteroides merdavium</name>
    <dbReference type="NCBI Taxonomy" id="2840769"/>
    <lineage>
        <taxon>Bacteria</taxon>
        <taxon>Pseudomonadati</taxon>
        <taxon>Bacteroidota</taxon>
        <taxon>Bacteroidia</taxon>
        <taxon>Bacteroidales</taxon>
        <taxon>Candidatus Cryptobacteroides</taxon>
    </lineage>
</organism>
<accession>A0A9D9EHS3</accession>
<dbReference type="AlphaFoldDB" id="A0A9D9EHS3"/>
<reference evidence="2" key="2">
    <citation type="journal article" date="2021" name="PeerJ">
        <title>Extensive microbial diversity within the chicken gut microbiome revealed by metagenomics and culture.</title>
        <authorList>
            <person name="Gilroy R."/>
            <person name="Ravi A."/>
            <person name="Getino M."/>
            <person name="Pursley I."/>
            <person name="Horton D.L."/>
            <person name="Alikhan N.F."/>
            <person name="Baker D."/>
            <person name="Gharbi K."/>
            <person name="Hall N."/>
            <person name="Watson M."/>
            <person name="Adriaenssens E.M."/>
            <person name="Foster-Nyarko E."/>
            <person name="Jarju S."/>
            <person name="Secka A."/>
            <person name="Antonio M."/>
            <person name="Oren A."/>
            <person name="Chaudhuri R.R."/>
            <person name="La Ragione R."/>
            <person name="Hildebrand F."/>
            <person name="Pallen M.J."/>
        </authorList>
    </citation>
    <scope>NUCLEOTIDE SEQUENCE</scope>
    <source>
        <strain evidence="2">D5-748</strain>
    </source>
</reference>
<reference evidence="2" key="1">
    <citation type="submission" date="2020-10" db="EMBL/GenBank/DDBJ databases">
        <authorList>
            <person name="Gilroy R."/>
        </authorList>
    </citation>
    <scope>NUCLEOTIDE SEQUENCE</scope>
    <source>
        <strain evidence="2">D5-748</strain>
    </source>
</reference>
<dbReference type="EMBL" id="JADIMO010000075">
    <property type="protein sequence ID" value="MBO8445224.1"/>
    <property type="molecule type" value="Genomic_DNA"/>
</dbReference>
<sequence>MKLSDNLLKEQDESCDSPPGEGRERFMRMSGGHSQASSKGRVTHLDKGLSRSDWGLRQTDFEEIHDDSSTNSLGASIINSSN</sequence>
<evidence type="ECO:0000313" key="3">
    <source>
        <dbReference type="Proteomes" id="UP000823619"/>
    </source>
</evidence>
<gene>
    <name evidence="2" type="ORF">IAC23_05980</name>
</gene>
<evidence type="ECO:0000313" key="2">
    <source>
        <dbReference type="EMBL" id="MBO8445224.1"/>
    </source>
</evidence>
<comment type="caution">
    <text evidence="2">The sequence shown here is derived from an EMBL/GenBank/DDBJ whole genome shotgun (WGS) entry which is preliminary data.</text>
</comment>
<name>A0A9D9EHS3_9BACT</name>
<evidence type="ECO:0000256" key="1">
    <source>
        <dbReference type="SAM" id="MobiDB-lite"/>
    </source>
</evidence>